<dbReference type="RefSeq" id="WP_036105324.1">
    <property type="nucleotide sequence ID" value="NZ_JAJA02000001.1"/>
</dbReference>
<organism evidence="2 3">
    <name type="scientific">Lysobacter capsici AZ78</name>
    <dbReference type="NCBI Taxonomy" id="1444315"/>
    <lineage>
        <taxon>Bacteria</taxon>
        <taxon>Pseudomonadati</taxon>
        <taxon>Pseudomonadota</taxon>
        <taxon>Gammaproteobacteria</taxon>
        <taxon>Lysobacterales</taxon>
        <taxon>Lysobacteraceae</taxon>
        <taxon>Lysobacter</taxon>
    </lineage>
</organism>
<dbReference type="EMBL" id="JAJA02000001">
    <property type="protein sequence ID" value="KWS05698.1"/>
    <property type="molecule type" value="Genomic_DNA"/>
</dbReference>
<gene>
    <name evidence="2" type="ORF">AZ78_3250</name>
</gene>
<accession>A0A108UAR4</accession>
<sequence>MTARKPPEKSRKARRPPAGPAADAEASAYAESLRRHGQLHEGQGPLPPGATHVASKNGGKPTLKRKRFSAL</sequence>
<name>A0A108UAR4_9GAMM</name>
<evidence type="ECO:0000256" key="1">
    <source>
        <dbReference type="SAM" id="MobiDB-lite"/>
    </source>
</evidence>
<reference evidence="2 3" key="1">
    <citation type="journal article" date="2014" name="Genome Announc.">
        <title>Draft Genome Sequence of Lysobacter capsici AZ78, a Bacterium Antagonistic to Plant-Pathogenic Oomycetes.</title>
        <authorList>
            <person name="Puopolo G."/>
            <person name="Sonego P."/>
            <person name="Engelen K."/>
            <person name="Pertot I."/>
        </authorList>
    </citation>
    <scope>NUCLEOTIDE SEQUENCE [LARGE SCALE GENOMIC DNA]</scope>
    <source>
        <strain evidence="2 3">AZ78</strain>
    </source>
</reference>
<comment type="caution">
    <text evidence="2">The sequence shown here is derived from an EMBL/GenBank/DDBJ whole genome shotgun (WGS) entry which is preliminary data.</text>
</comment>
<evidence type="ECO:0000313" key="2">
    <source>
        <dbReference type="EMBL" id="KWS05698.1"/>
    </source>
</evidence>
<evidence type="ECO:0000313" key="3">
    <source>
        <dbReference type="Proteomes" id="UP000023435"/>
    </source>
</evidence>
<proteinExistence type="predicted"/>
<dbReference type="AlphaFoldDB" id="A0A108UAR4"/>
<keyword evidence="3" id="KW-1185">Reference proteome</keyword>
<protein>
    <submittedName>
        <fullName evidence="2">Uncharacterized protein</fullName>
    </submittedName>
</protein>
<dbReference type="Proteomes" id="UP000023435">
    <property type="component" value="Unassembled WGS sequence"/>
</dbReference>
<feature type="compositionally biased region" description="Low complexity" evidence="1">
    <location>
        <begin position="20"/>
        <end position="30"/>
    </location>
</feature>
<feature type="region of interest" description="Disordered" evidence="1">
    <location>
        <begin position="1"/>
        <end position="71"/>
    </location>
</feature>
<feature type="compositionally biased region" description="Basic residues" evidence="1">
    <location>
        <begin position="62"/>
        <end position="71"/>
    </location>
</feature>
<feature type="compositionally biased region" description="Basic and acidic residues" evidence="1">
    <location>
        <begin position="1"/>
        <end position="10"/>
    </location>
</feature>